<keyword evidence="2" id="KW-1185">Reference proteome</keyword>
<dbReference type="InterPro" id="IPR018914">
    <property type="entry name" value="DUF2480"/>
</dbReference>
<gene>
    <name evidence="1" type="ORF">DFQ10_103307</name>
</gene>
<evidence type="ECO:0000313" key="2">
    <source>
        <dbReference type="Proteomes" id="UP000256980"/>
    </source>
</evidence>
<dbReference type="OrthoDB" id="9803040at2"/>
<sequence>MADEIINRVTNSKLKVIDLEDYYPNGKRILFDITDWLLEGLVLREKEFRAFVAEHNWSQYQDCYVALHCSTDAIVPDWAYMLIAIELQAYSKLSIIGSLDDLESILYADIISNLDLSEYQGLPVIIKGCSNKPVPSNALILLSQKLKPIARSIMFGEACSSVPLYKKR</sequence>
<organism evidence="1 2">
    <name type="scientific">Winogradskyella eximia</name>
    <dbReference type="NCBI Taxonomy" id="262006"/>
    <lineage>
        <taxon>Bacteria</taxon>
        <taxon>Pseudomonadati</taxon>
        <taxon>Bacteroidota</taxon>
        <taxon>Flavobacteriia</taxon>
        <taxon>Flavobacteriales</taxon>
        <taxon>Flavobacteriaceae</taxon>
        <taxon>Winogradskyella</taxon>
    </lineage>
</organism>
<accession>A0A3D9H566</accession>
<reference evidence="1 2" key="1">
    <citation type="submission" date="2018-07" db="EMBL/GenBank/DDBJ databases">
        <title>Genomic Encyclopedia of Type Strains, Phase III (KMG-III): the genomes of soil and plant-associated and newly described type strains.</title>
        <authorList>
            <person name="Whitman W."/>
        </authorList>
    </citation>
    <scope>NUCLEOTIDE SEQUENCE [LARGE SCALE GENOMIC DNA]</scope>
    <source>
        <strain evidence="1 2">CECT 7946</strain>
    </source>
</reference>
<comment type="caution">
    <text evidence="1">The sequence shown here is derived from an EMBL/GenBank/DDBJ whole genome shotgun (WGS) entry which is preliminary data.</text>
</comment>
<protein>
    <submittedName>
        <fullName evidence="1">Uncharacterized protein DUF2480</fullName>
    </submittedName>
</protein>
<dbReference type="Proteomes" id="UP000256980">
    <property type="component" value="Unassembled WGS sequence"/>
</dbReference>
<dbReference type="AlphaFoldDB" id="A0A3D9H566"/>
<dbReference type="Pfam" id="PF10652">
    <property type="entry name" value="DUF2480"/>
    <property type="match status" value="1"/>
</dbReference>
<dbReference type="RefSeq" id="WP_115817215.1">
    <property type="nucleotide sequence ID" value="NZ_QRDV01000003.1"/>
</dbReference>
<name>A0A3D9H566_9FLAO</name>
<dbReference type="EMBL" id="QRDV01000003">
    <property type="protein sequence ID" value="RED44620.1"/>
    <property type="molecule type" value="Genomic_DNA"/>
</dbReference>
<proteinExistence type="predicted"/>
<evidence type="ECO:0000313" key="1">
    <source>
        <dbReference type="EMBL" id="RED44620.1"/>
    </source>
</evidence>